<sequence length="173" mass="18744">MKTPPLEAAALLPISGVPPFGGPKAPSSLHLSPKQYKQDSNLKRYGGWRRRKSCSVAREDDEANRDPGLQAQLSKYRPDQPNLSIHGGEISGGYHHTGDSPVQMKSQPFPQRQQRIPPTGPATTDYQEPPMHSHGPERPQEPSGQPGCARVISSLVPGNASPNEMVGSLSRLN</sequence>
<name>A0A1S3GWC4_DIPOR</name>
<dbReference type="InParanoid" id="A0A1S3GWC4"/>
<evidence type="ECO:0000313" key="3">
    <source>
        <dbReference type="RefSeq" id="XP_012892277.1"/>
    </source>
</evidence>
<proteinExistence type="predicted"/>
<dbReference type="PANTHER" id="PTHR31866">
    <property type="entry name" value="GENE 4779-RELATED"/>
    <property type="match status" value="1"/>
</dbReference>
<dbReference type="Pfam" id="PF15483">
    <property type="entry name" value="DUF4641"/>
    <property type="match status" value="1"/>
</dbReference>
<dbReference type="Proteomes" id="UP000081671">
    <property type="component" value="Unplaced"/>
</dbReference>
<dbReference type="InterPro" id="IPR027822">
    <property type="entry name" value="DUF4641"/>
</dbReference>
<dbReference type="OrthoDB" id="9629060at2759"/>
<dbReference type="KEGG" id="dord:106001869"/>
<protein>
    <submittedName>
        <fullName evidence="3">Uncharacterized protein CXorf49-like</fullName>
    </submittedName>
</protein>
<keyword evidence="2" id="KW-1185">Reference proteome</keyword>
<organism evidence="2 3">
    <name type="scientific">Dipodomys ordii</name>
    <name type="common">Ord's kangaroo rat</name>
    <dbReference type="NCBI Taxonomy" id="10020"/>
    <lineage>
        <taxon>Eukaryota</taxon>
        <taxon>Metazoa</taxon>
        <taxon>Chordata</taxon>
        <taxon>Craniata</taxon>
        <taxon>Vertebrata</taxon>
        <taxon>Euteleostomi</taxon>
        <taxon>Mammalia</taxon>
        <taxon>Eutheria</taxon>
        <taxon>Euarchontoglires</taxon>
        <taxon>Glires</taxon>
        <taxon>Rodentia</taxon>
        <taxon>Castorimorpha</taxon>
        <taxon>Heteromyidae</taxon>
        <taxon>Dipodomyinae</taxon>
        <taxon>Dipodomys</taxon>
    </lineage>
</organism>
<feature type="region of interest" description="Disordered" evidence="1">
    <location>
        <begin position="13"/>
        <end position="173"/>
    </location>
</feature>
<dbReference type="AlphaFoldDB" id="A0A1S3GWC4"/>
<evidence type="ECO:0000313" key="2">
    <source>
        <dbReference type="Proteomes" id="UP000081671"/>
    </source>
</evidence>
<gene>
    <name evidence="3" type="primary">LOC106001869</name>
</gene>
<accession>A0A1S3GWC4</accession>
<feature type="compositionally biased region" description="Low complexity" evidence="1">
    <location>
        <begin position="107"/>
        <end position="117"/>
    </location>
</feature>
<dbReference type="RefSeq" id="XP_012892277.1">
    <property type="nucleotide sequence ID" value="XM_013036823.1"/>
</dbReference>
<dbReference type="PANTHER" id="PTHR31866:SF1">
    <property type="entry name" value="GENE 4779-RELATED"/>
    <property type="match status" value="1"/>
</dbReference>
<evidence type="ECO:0000256" key="1">
    <source>
        <dbReference type="SAM" id="MobiDB-lite"/>
    </source>
</evidence>
<dbReference type="GeneID" id="106001869"/>
<reference evidence="3" key="1">
    <citation type="submission" date="2025-08" db="UniProtKB">
        <authorList>
            <consortium name="RefSeq"/>
        </authorList>
    </citation>
    <scope>IDENTIFICATION</scope>
    <source>
        <tissue evidence="3">Kidney</tissue>
    </source>
</reference>